<proteinExistence type="predicted"/>
<gene>
    <name evidence="6" type="ORF">GCM10007940_03710</name>
</gene>
<dbReference type="InterPro" id="IPR050491">
    <property type="entry name" value="AmpC-like"/>
</dbReference>
<reference evidence="6" key="1">
    <citation type="journal article" date="2014" name="Int. J. Syst. Evol. Microbiol.">
        <title>Complete genome sequence of Corynebacterium casei LMG S-19264T (=DSM 44701T), isolated from a smear-ripened cheese.</title>
        <authorList>
            <consortium name="US DOE Joint Genome Institute (JGI-PGF)"/>
            <person name="Walter F."/>
            <person name="Albersmeier A."/>
            <person name="Kalinowski J."/>
            <person name="Ruckert C."/>
        </authorList>
    </citation>
    <scope>NUCLEOTIDE SEQUENCE</scope>
    <source>
        <strain evidence="6">NBRC 108769</strain>
    </source>
</reference>
<feature type="repeat" description="TPR" evidence="3">
    <location>
        <begin position="457"/>
        <end position="490"/>
    </location>
</feature>
<accession>A0AA37SMV0</accession>
<keyword evidence="2" id="KW-0472">Membrane</keyword>
<protein>
    <recommendedName>
        <fullName evidence="5">Beta-lactamase-related domain-containing protein</fullName>
    </recommendedName>
</protein>
<dbReference type="EMBL" id="BSOH01000001">
    <property type="protein sequence ID" value="GLR15756.1"/>
    <property type="molecule type" value="Genomic_DNA"/>
</dbReference>
<evidence type="ECO:0000256" key="2">
    <source>
        <dbReference type="ARBA" id="ARBA00023136"/>
    </source>
</evidence>
<dbReference type="PROSITE" id="PS51257">
    <property type="entry name" value="PROKAR_LIPOPROTEIN"/>
    <property type="match status" value="1"/>
</dbReference>
<keyword evidence="7" id="KW-1185">Reference proteome</keyword>
<dbReference type="GO" id="GO:0016020">
    <property type="term" value="C:membrane"/>
    <property type="evidence" value="ECO:0007669"/>
    <property type="project" value="UniProtKB-SubCell"/>
</dbReference>
<dbReference type="AlphaFoldDB" id="A0AA37SMV0"/>
<dbReference type="Gene3D" id="1.25.40.10">
    <property type="entry name" value="Tetratricopeptide repeat domain"/>
    <property type="match status" value="1"/>
</dbReference>
<dbReference type="Pfam" id="PF00144">
    <property type="entry name" value="Beta-lactamase"/>
    <property type="match status" value="1"/>
</dbReference>
<keyword evidence="4" id="KW-0732">Signal</keyword>
<comment type="caution">
    <text evidence="6">The sequence shown here is derived from an EMBL/GenBank/DDBJ whole genome shotgun (WGS) entry which is preliminary data.</text>
</comment>
<dbReference type="InterPro" id="IPR012338">
    <property type="entry name" value="Beta-lactam/transpept-like"/>
</dbReference>
<evidence type="ECO:0000256" key="3">
    <source>
        <dbReference type="PROSITE-ProRule" id="PRU00339"/>
    </source>
</evidence>
<feature type="domain" description="Beta-lactamase-related" evidence="5">
    <location>
        <begin position="58"/>
        <end position="370"/>
    </location>
</feature>
<dbReference type="Gene3D" id="3.40.710.10">
    <property type="entry name" value="DD-peptidase/beta-lactamase superfamily"/>
    <property type="match status" value="1"/>
</dbReference>
<dbReference type="PANTHER" id="PTHR46825">
    <property type="entry name" value="D-ALANYL-D-ALANINE-CARBOXYPEPTIDASE/ENDOPEPTIDASE AMPH"/>
    <property type="match status" value="1"/>
</dbReference>
<evidence type="ECO:0000256" key="1">
    <source>
        <dbReference type="ARBA" id="ARBA00004370"/>
    </source>
</evidence>
<reference evidence="6" key="2">
    <citation type="submission" date="2023-01" db="EMBL/GenBank/DDBJ databases">
        <title>Draft genome sequence of Portibacter lacus strain NBRC 108769.</title>
        <authorList>
            <person name="Sun Q."/>
            <person name="Mori K."/>
        </authorList>
    </citation>
    <scope>NUCLEOTIDE SEQUENCE</scope>
    <source>
        <strain evidence="6">NBRC 108769</strain>
    </source>
</reference>
<dbReference type="Proteomes" id="UP001156666">
    <property type="component" value="Unassembled WGS sequence"/>
</dbReference>
<evidence type="ECO:0000259" key="5">
    <source>
        <dbReference type="Pfam" id="PF00144"/>
    </source>
</evidence>
<dbReference type="InterPro" id="IPR019734">
    <property type="entry name" value="TPR_rpt"/>
</dbReference>
<dbReference type="InterPro" id="IPR011990">
    <property type="entry name" value="TPR-like_helical_dom_sf"/>
</dbReference>
<name>A0AA37SMV0_9BACT</name>
<dbReference type="RefSeq" id="WP_235292653.1">
    <property type="nucleotide sequence ID" value="NZ_BSOH01000001.1"/>
</dbReference>
<sequence>MKFISIALFIGLSILFACAFQEQVPESSQIVNGTLGEKLNEKLTPFVEKILADHDCKSSVAIGITKGDEIIYAKAFGYANLAKKEPATLNTKYHMSSISKTFVASAIVKLQEQGKLNIDDRIIDHLPYFKLKSPEYKDITIKQLLTHSSGLPQHLGLDEWKKPSYDEEALERYVKKASDYELEFDPGAQFSYSDVGFNTLGDIISKASGMTFENYVEEHILKPSGMEGATFLKPEYLPEHWAAPYIIGTTTQEWKYYPYNRMYAPSNALSASVLDMCNWGMINLNHGTLKNLKVLDSASYDLLFNPWFDTPWNEKIGFSWFLQHYEGMKTILHTGADIGFESQLIMYPEEDISIAVMANRAYSRTARIANASMEIIKDLEVKSYNVSARFPFAKSYEENGLEAAKIEWKKLFKDTTDIYYANEWEMNIIGHGLIFTGEYEKALEIFNFNIECFPKSGNVYDSYGDALLAKGDTLMAITYFRKAMEVDSTFTEPISKLENLGQ</sequence>
<feature type="signal peptide" evidence="4">
    <location>
        <begin position="1"/>
        <end position="19"/>
    </location>
</feature>
<organism evidence="6 7">
    <name type="scientific">Portibacter lacus</name>
    <dbReference type="NCBI Taxonomy" id="1099794"/>
    <lineage>
        <taxon>Bacteria</taxon>
        <taxon>Pseudomonadati</taxon>
        <taxon>Bacteroidota</taxon>
        <taxon>Saprospiria</taxon>
        <taxon>Saprospirales</taxon>
        <taxon>Haliscomenobacteraceae</taxon>
        <taxon>Portibacter</taxon>
    </lineage>
</organism>
<evidence type="ECO:0000313" key="6">
    <source>
        <dbReference type="EMBL" id="GLR15756.1"/>
    </source>
</evidence>
<feature type="chain" id="PRO_5041400335" description="Beta-lactamase-related domain-containing protein" evidence="4">
    <location>
        <begin position="20"/>
        <end position="502"/>
    </location>
</feature>
<dbReference type="PROSITE" id="PS50005">
    <property type="entry name" value="TPR"/>
    <property type="match status" value="1"/>
</dbReference>
<evidence type="ECO:0000313" key="7">
    <source>
        <dbReference type="Proteomes" id="UP001156666"/>
    </source>
</evidence>
<evidence type="ECO:0000256" key="4">
    <source>
        <dbReference type="SAM" id="SignalP"/>
    </source>
</evidence>
<dbReference type="InterPro" id="IPR001466">
    <property type="entry name" value="Beta-lactam-related"/>
</dbReference>
<dbReference type="PANTHER" id="PTHR46825:SF11">
    <property type="entry name" value="PENICILLIN-BINDING PROTEIN 4"/>
    <property type="match status" value="1"/>
</dbReference>
<dbReference type="SUPFAM" id="SSF56601">
    <property type="entry name" value="beta-lactamase/transpeptidase-like"/>
    <property type="match status" value="1"/>
</dbReference>
<dbReference type="SUPFAM" id="SSF48452">
    <property type="entry name" value="TPR-like"/>
    <property type="match status" value="1"/>
</dbReference>
<keyword evidence="3" id="KW-0802">TPR repeat</keyword>
<comment type="subcellular location">
    <subcellularLocation>
        <location evidence="1">Membrane</location>
    </subcellularLocation>
</comment>